<dbReference type="EMBL" id="CP046172">
    <property type="protein sequence ID" value="QIS14520.1"/>
    <property type="molecule type" value="Genomic_DNA"/>
</dbReference>
<dbReference type="Gene3D" id="3.40.50.850">
    <property type="entry name" value="Isochorismatase-like"/>
    <property type="match status" value="1"/>
</dbReference>
<dbReference type="SUPFAM" id="SSF52499">
    <property type="entry name" value="Isochorismatase-like hydrolases"/>
    <property type="match status" value="1"/>
</dbReference>
<accession>A0A6G9YN23</accession>
<reference evidence="2 3" key="1">
    <citation type="journal article" date="2019" name="ACS Chem. Biol.">
        <title>Identification and Mobilization of a Cryptic Antibiotic Biosynthesis Gene Locus from a Human-Pathogenic Nocardia Isolate.</title>
        <authorList>
            <person name="Herisse M."/>
            <person name="Ishida K."/>
            <person name="Porter J.L."/>
            <person name="Howden B."/>
            <person name="Hertweck C."/>
            <person name="Stinear T.P."/>
            <person name="Pidot S.J."/>
        </authorList>
    </citation>
    <scope>NUCLEOTIDE SEQUENCE [LARGE SCALE GENOMIC DNA]</scope>
    <source>
        <strain evidence="2 3">AUSMDU00012717</strain>
    </source>
</reference>
<evidence type="ECO:0000259" key="1">
    <source>
        <dbReference type="Pfam" id="PF00857"/>
    </source>
</evidence>
<proteinExistence type="predicted"/>
<dbReference type="AlphaFoldDB" id="A0A6G9YN23"/>
<dbReference type="GO" id="GO:0008908">
    <property type="term" value="F:isochorismatase activity"/>
    <property type="evidence" value="ECO:0007669"/>
    <property type="project" value="InterPro"/>
</dbReference>
<evidence type="ECO:0000313" key="2">
    <source>
        <dbReference type="EMBL" id="QIS14520.1"/>
    </source>
</evidence>
<dbReference type="Proteomes" id="UP000503540">
    <property type="component" value="Chromosome"/>
</dbReference>
<keyword evidence="3" id="KW-1185">Reference proteome</keyword>
<dbReference type="InterPro" id="IPR016291">
    <property type="entry name" value="Isochorismatase"/>
</dbReference>
<dbReference type="InterPro" id="IPR036380">
    <property type="entry name" value="Isochorismatase-like_sf"/>
</dbReference>
<gene>
    <name evidence="2" type="ORF">F5544_33420</name>
</gene>
<organism evidence="2 3">
    <name type="scientific">Nocardia arthritidis</name>
    <dbReference type="NCBI Taxonomy" id="228602"/>
    <lineage>
        <taxon>Bacteria</taxon>
        <taxon>Bacillati</taxon>
        <taxon>Actinomycetota</taxon>
        <taxon>Actinomycetes</taxon>
        <taxon>Mycobacteriales</taxon>
        <taxon>Nocardiaceae</taxon>
        <taxon>Nocardia</taxon>
    </lineage>
</organism>
<dbReference type="InterPro" id="IPR000868">
    <property type="entry name" value="Isochorismatase-like_dom"/>
</dbReference>
<dbReference type="Pfam" id="PF00857">
    <property type="entry name" value="Isochorismatase"/>
    <property type="match status" value="1"/>
</dbReference>
<dbReference type="KEGG" id="nah:F5544_33420"/>
<feature type="domain" description="Isochorismatase-like" evidence="1">
    <location>
        <begin position="31"/>
        <end position="82"/>
    </location>
</feature>
<sequence>MPISPIAAYPMPEESDLPANIANWHLQPDRAALLIHDMQRYFLAPFTLAESPGAELIRNIAALRRRCVELGVPVSYTAQPGGMTEAERGLLHDFWGRA</sequence>
<dbReference type="PRINTS" id="PR01398">
    <property type="entry name" value="ISCHRISMTASE"/>
</dbReference>
<protein>
    <submittedName>
        <fullName evidence="2">Isochorismatase family protein</fullName>
    </submittedName>
</protein>
<name>A0A6G9YN23_9NOCA</name>
<evidence type="ECO:0000313" key="3">
    <source>
        <dbReference type="Proteomes" id="UP000503540"/>
    </source>
</evidence>